<dbReference type="GO" id="GO:1990904">
    <property type="term" value="C:ribonucleoprotein complex"/>
    <property type="evidence" value="ECO:0007669"/>
    <property type="project" value="UniProtKB-KW"/>
</dbReference>
<reference evidence="6 7" key="1">
    <citation type="journal article" date="2016" name="Nat. Commun.">
        <title>Thousands of microbial genomes shed light on interconnected biogeochemical processes in an aquifer system.</title>
        <authorList>
            <person name="Anantharaman K."/>
            <person name="Brown C.T."/>
            <person name="Hug L.A."/>
            <person name="Sharon I."/>
            <person name="Castelle C.J."/>
            <person name="Probst A.J."/>
            <person name="Thomas B.C."/>
            <person name="Singh A."/>
            <person name="Wilkins M.J."/>
            <person name="Karaoz U."/>
            <person name="Brodie E.L."/>
            <person name="Williams K.H."/>
            <person name="Hubbard S.S."/>
            <person name="Banfield J.F."/>
        </authorList>
    </citation>
    <scope>NUCLEOTIDE SEQUENCE [LARGE SCALE GENOMIC DNA]</scope>
</reference>
<comment type="caution">
    <text evidence="6">The sequence shown here is derived from an EMBL/GenBank/DDBJ whole genome shotgun (WGS) entry which is preliminary data.</text>
</comment>
<evidence type="ECO:0000256" key="5">
    <source>
        <dbReference type="ARBA" id="ARBA00035477"/>
    </source>
</evidence>
<dbReference type="Proteomes" id="UP000176666">
    <property type="component" value="Unassembled WGS sequence"/>
</dbReference>
<dbReference type="InterPro" id="IPR018261">
    <property type="entry name" value="Ribosomal_bL27_CS"/>
</dbReference>
<evidence type="ECO:0000313" key="7">
    <source>
        <dbReference type="Proteomes" id="UP000176666"/>
    </source>
</evidence>
<dbReference type="Pfam" id="PF01016">
    <property type="entry name" value="Ribosomal_L27"/>
    <property type="match status" value="1"/>
</dbReference>
<evidence type="ECO:0000256" key="2">
    <source>
        <dbReference type="ARBA" id="ARBA00022980"/>
    </source>
</evidence>
<evidence type="ECO:0000256" key="4">
    <source>
        <dbReference type="ARBA" id="ARBA00035175"/>
    </source>
</evidence>
<dbReference type="AlphaFoldDB" id="A0A1F5GSQ3"/>
<dbReference type="NCBIfam" id="TIGR00062">
    <property type="entry name" value="L27"/>
    <property type="match status" value="1"/>
</dbReference>
<name>A0A1F5GSQ3_9BACT</name>
<evidence type="ECO:0000313" key="6">
    <source>
        <dbReference type="EMBL" id="OGD94902.1"/>
    </source>
</evidence>
<dbReference type="PANTHER" id="PTHR15893">
    <property type="entry name" value="RIBOSOMAL PROTEIN L27"/>
    <property type="match status" value="1"/>
</dbReference>
<dbReference type="SUPFAM" id="SSF110324">
    <property type="entry name" value="Ribosomal L27 protein-like"/>
    <property type="match status" value="1"/>
</dbReference>
<gene>
    <name evidence="6" type="ORF">A3F02_03775</name>
</gene>
<comment type="similarity">
    <text evidence="1">Belongs to the bacterial ribosomal protein bL27 family.</text>
</comment>
<dbReference type="InterPro" id="IPR001684">
    <property type="entry name" value="Ribosomal_bL27"/>
</dbReference>
<dbReference type="GO" id="GO:0003735">
    <property type="term" value="F:structural constituent of ribosome"/>
    <property type="evidence" value="ECO:0007669"/>
    <property type="project" value="InterPro"/>
</dbReference>
<dbReference type="PANTHER" id="PTHR15893:SF0">
    <property type="entry name" value="LARGE RIBOSOMAL SUBUNIT PROTEIN BL27M"/>
    <property type="match status" value="1"/>
</dbReference>
<protein>
    <recommendedName>
        <fullName evidence="4">Large ribosomal subunit protein bL27</fullName>
    </recommendedName>
    <alternativeName>
        <fullName evidence="5">50S ribosomal protein L27</fullName>
    </alternativeName>
</protein>
<dbReference type="GO" id="GO:0006412">
    <property type="term" value="P:translation"/>
    <property type="evidence" value="ECO:0007669"/>
    <property type="project" value="InterPro"/>
</dbReference>
<dbReference type="EMBL" id="MFBJ01000072">
    <property type="protein sequence ID" value="OGD94902.1"/>
    <property type="molecule type" value="Genomic_DNA"/>
</dbReference>
<organism evidence="6 7">
    <name type="scientific">Candidatus Curtissbacteria bacterium RIFCSPHIGHO2_12_FULL_38_9b</name>
    <dbReference type="NCBI Taxonomy" id="1797720"/>
    <lineage>
        <taxon>Bacteria</taxon>
        <taxon>Candidatus Curtissiibacteriota</taxon>
    </lineage>
</organism>
<dbReference type="Gene3D" id="2.40.50.100">
    <property type="match status" value="1"/>
</dbReference>
<dbReference type="GO" id="GO:0005840">
    <property type="term" value="C:ribosome"/>
    <property type="evidence" value="ECO:0007669"/>
    <property type="project" value="UniProtKB-KW"/>
</dbReference>
<evidence type="ECO:0000256" key="3">
    <source>
        <dbReference type="ARBA" id="ARBA00023274"/>
    </source>
</evidence>
<dbReference type="PROSITE" id="PS00831">
    <property type="entry name" value="RIBOSOMAL_L27"/>
    <property type="match status" value="1"/>
</dbReference>
<keyword evidence="2 6" id="KW-0689">Ribosomal protein</keyword>
<dbReference type="PRINTS" id="PR00063">
    <property type="entry name" value="RIBOSOMALL27"/>
</dbReference>
<evidence type="ECO:0000256" key="1">
    <source>
        <dbReference type="ARBA" id="ARBA00010797"/>
    </source>
</evidence>
<accession>A0A1F5GSQ3</accession>
<proteinExistence type="inferred from homology"/>
<keyword evidence="3" id="KW-0687">Ribonucleoprotein</keyword>
<sequence>MAHKKGGGATTKNRDSAGKRLGVKIYGGQFAKSGNIIARQRGTRFYAGEGTKIAKDHTIFAIREGLVKFRQKFGKKFIDVAQE</sequence>